<evidence type="ECO:0000313" key="1">
    <source>
        <dbReference type="EMBL" id="KAF9505064.1"/>
    </source>
</evidence>
<accession>A0A9P6AGX3</accession>
<organism evidence="1 2">
    <name type="scientific">Hydnum rufescens UP504</name>
    <dbReference type="NCBI Taxonomy" id="1448309"/>
    <lineage>
        <taxon>Eukaryota</taxon>
        <taxon>Fungi</taxon>
        <taxon>Dikarya</taxon>
        <taxon>Basidiomycota</taxon>
        <taxon>Agaricomycotina</taxon>
        <taxon>Agaricomycetes</taxon>
        <taxon>Cantharellales</taxon>
        <taxon>Hydnaceae</taxon>
        <taxon>Hydnum</taxon>
    </lineage>
</organism>
<keyword evidence="2" id="KW-1185">Reference proteome</keyword>
<proteinExistence type="predicted"/>
<dbReference type="Proteomes" id="UP000886523">
    <property type="component" value="Unassembled WGS sequence"/>
</dbReference>
<protein>
    <submittedName>
        <fullName evidence="1">Uncharacterized protein</fullName>
    </submittedName>
</protein>
<dbReference type="EMBL" id="MU129176">
    <property type="protein sequence ID" value="KAF9505064.1"/>
    <property type="molecule type" value="Genomic_DNA"/>
</dbReference>
<reference evidence="1" key="1">
    <citation type="journal article" date="2020" name="Nat. Commun.">
        <title>Large-scale genome sequencing of mycorrhizal fungi provides insights into the early evolution of symbiotic traits.</title>
        <authorList>
            <person name="Miyauchi S."/>
            <person name="Kiss E."/>
            <person name="Kuo A."/>
            <person name="Drula E."/>
            <person name="Kohler A."/>
            <person name="Sanchez-Garcia M."/>
            <person name="Morin E."/>
            <person name="Andreopoulos B."/>
            <person name="Barry K.W."/>
            <person name="Bonito G."/>
            <person name="Buee M."/>
            <person name="Carver A."/>
            <person name="Chen C."/>
            <person name="Cichocki N."/>
            <person name="Clum A."/>
            <person name="Culley D."/>
            <person name="Crous P.W."/>
            <person name="Fauchery L."/>
            <person name="Girlanda M."/>
            <person name="Hayes R.D."/>
            <person name="Keri Z."/>
            <person name="LaButti K."/>
            <person name="Lipzen A."/>
            <person name="Lombard V."/>
            <person name="Magnuson J."/>
            <person name="Maillard F."/>
            <person name="Murat C."/>
            <person name="Nolan M."/>
            <person name="Ohm R.A."/>
            <person name="Pangilinan J."/>
            <person name="Pereira M.F."/>
            <person name="Perotto S."/>
            <person name="Peter M."/>
            <person name="Pfister S."/>
            <person name="Riley R."/>
            <person name="Sitrit Y."/>
            <person name="Stielow J.B."/>
            <person name="Szollosi G."/>
            <person name="Zifcakova L."/>
            <person name="Stursova M."/>
            <person name="Spatafora J.W."/>
            <person name="Tedersoo L."/>
            <person name="Vaario L.M."/>
            <person name="Yamada A."/>
            <person name="Yan M."/>
            <person name="Wang P."/>
            <person name="Xu J."/>
            <person name="Bruns T."/>
            <person name="Baldrian P."/>
            <person name="Vilgalys R."/>
            <person name="Dunand C."/>
            <person name="Henrissat B."/>
            <person name="Grigoriev I.V."/>
            <person name="Hibbett D."/>
            <person name="Nagy L.G."/>
            <person name="Martin F.M."/>
        </authorList>
    </citation>
    <scope>NUCLEOTIDE SEQUENCE</scope>
    <source>
        <strain evidence="1">UP504</strain>
    </source>
</reference>
<gene>
    <name evidence="1" type="ORF">BS47DRAFT_1354372</name>
</gene>
<sequence>MEAAVRPLGIVSNSSCALLPFLDWVLQSRRVMDHRFGLIRTVRMCYRGYRVSGLRRGVHDSSPSAKPQLREYELLHVGLLNGRGIENWLEIEITATSSTWISSISCLFQFGINTDRNDWIESARDSNFFSYERGSSSWCRRKQP</sequence>
<feature type="non-terminal residue" evidence="1">
    <location>
        <position position="144"/>
    </location>
</feature>
<evidence type="ECO:0000313" key="2">
    <source>
        <dbReference type="Proteomes" id="UP000886523"/>
    </source>
</evidence>
<dbReference type="AlphaFoldDB" id="A0A9P6AGX3"/>
<comment type="caution">
    <text evidence="1">The sequence shown here is derived from an EMBL/GenBank/DDBJ whole genome shotgun (WGS) entry which is preliminary data.</text>
</comment>
<name>A0A9P6AGX3_9AGAM</name>